<protein>
    <submittedName>
        <fullName evidence="2">MFS transporter</fullName>
    </submittedName>
</protein>
<proteinExistence type="predicted"/>
<gene>
    <name evidence="2" type="ORF">G3I66_19080</name>
</gene>
<feature type="non-terminal residue" evidence="2">
    <location>
        <position position="1"/>
    </location>
</feature>
<keyword evidence="1" id="KW-0472">Membrane</keyword>
<evidence type="ECO:0000313" key="3">
    <source>
        <dbReference type="Proteomes" id="UP000475666"/>
    </source>
</evidence>
<dbReference type="EMBL" id="JAAGMQ010000562">
    <property type="protein sequence ID" value="NEC35250.1"/>
    <property type="molecule type" value="Genomic_DNA"/>
</dbReference>
<feature type="transmembrane region" description="Helical" evidence="1">
    <location>
        <begin position="26"/>
        <end position="48"/>
    </location>
</feature>
<comment type="caution">
    <text evidence="2">The sequence shown here is derived from an EMBL/GenBank/DDBJ whole genome shotgun (WGS) entry which is preliminary data.</text>
</comment>
<accession>A0A6G3TEX6</accession>
<dbReference type="Proteomes" id="UP000475666">
    <property type="component" value="Unassembled WGS sequence"/>
</dbReference>
<reference evidence="2 3" key="1">
    <citation type="submission" date="2020-01" db="EMBL/GenBank/DDBJ databases">
        <title>Insect and environment-associated Actinomycetes.</title>
        <authorList>
            <person name="Currrie C."/>
            <person name="Chevrette M."/>
            <person name="Carlson C."/>
            <person name="Stubbendieck R."/>
            <person name="Wendt-Pienkowski E."/>
        </authorList>
    </citation>
    <scope>NUCLEOTIDE SEQUENCE [LARGE SCALE GENOMIC DNA]</scope>
    <source>
        <strain evidence="2 3">SID7739</strain>
    </source>
</reference>
<sequence>EAAARLPGPAGEALLDSARQAFVDGLTLAAGVGAAVLLAAAAASWYLLRGQRLEDGVEHP</sequence>
<keyword evidence="1" id="KW-0812">Transmembrane</keyword>
<evidence type="ECO:0000256" key="1">
    <source>
        <dbReference type="SAM" id="Phobius"/>
    </source>
</evidence>
<dbReference type="AlphaFoldDB" id="A0A6G3TEX6"/>
<name>A0A6G3TEX6_9ACTN</name>
<keyword evidence="1" id="KW-1133">Transmembrane helix</keyword>
<evidence type="ECO:0000313" key="2">
    <source>
        <dbReference type="EMBL" id="NEC35250.1"/>
    </source>
</evidence>
<organism evidence="2 3">
    <name type="scientific">Streptomyces rubrogriseus</name>
    <dbReference type="NCBI Taxonomy" id="194673"/>
    <lineage>
        <taxon>Bacteria</taxon>
        <taxon>Bacillati</taxon>
        <taxon>Actinomycetota</taxon>
        <taxon>Actinomycetes</taxon>
        <taxon>Kitasatosporales</taxon>
        <taxon>Streptomycetaceae</taxon>
        <taxon>Streptomyces</taxon>
        <taxon>Streptomyces violaceoruber group</taxon>
    </lineage>
</organism>